<dbReference type="Proteomes" id="UP001619887">
    <property type="component" value="Unassembled WGS sequence"/>
</dbReference>
<evidence type="ECO:0000313" key="2">
    <source>
        <dbReference type="EMBL" id="KAL3062459.1"/>
    </source>
</evidence>
<accession>A0ABD2H7W8</accession>
<comment type="caution">
    <text evidence="2">The sequence shown here is derived from an EMBL/GenBank/DDBJ whole genome shotgun (WGS) entry which is preliminary data.</text>
</comment>
<gene>
    <name evidence="2" type="ORF">OYC64_002294</name>
</gene>
<feature type="compositionally biased region" description="Basic and acidic residues" evidence="1">
    <location>
        <begin position="76"/>
        <end position="86"/>
    </location>
</feature>
<dbReference type="AlphaFoldDB" id="A0ABD2H7W8"/>
<sequence length="132" mass="13301">MSTPLDTSGGMSHPGPSPGAGLSPGPILGPSPGPDPSPGSVHSMMGPSPGPGTPNAPHGMQGQSEYSQDGMYPMHKSMEGMNEKTMADAMHFGHMKGVGMRSLHSGMGPPTESDGPAQPRIHIPTSVPNGGP</sequence>
<evidence type="ECO:0000313" key="3">
    <source>
        <dbReference type="Proteomes" id="UP001619887"/>
    </source>
</evidence>
<keyword evidence="3" id="KW-1185">Reference proteome</keyword>
<name>A0ABD2H7W8_PAGBO</name>
<feature type="compositionally biased region" description="Pro residues" evidence="1">
    <location>
        <begin position="27"/>
        <end position="37"/>
    </location>
</feature>
<protein>
    <submittedName>
        <fullName evidence="2">Uncharacterized protein</fullName>
    </submittedName>
</protein>
<dbReference type="EMBL" id="JBIYXZ010002071">
    <property type="protein sequence ID" value="KAL3062459.1"/>
    <property type="molecule type" value="Genomic_DNA"/>
</dbReference>
<evidence type="ECO:0000256" key="1">
    <source>
        <dbReference type="SAM" id="MobiDB-lite"/>
    </source>
</evidence>
<reference evidence="2 3" key="1">
    <citation type="journal article" date="2022" name="G3 (Bethesda)">
        <title>Evaluating Illumina-, Nanopore-, and PacBio-based genome assembly strategies with the bald notothen, Trematomus borchgrevinki.</title>
        <authorList>
            <person name="Rayamajhi N."/>
            <person name="Cheng C.C."/>
            <person name="Catchen J.M."/>
        </authorList>
    </citation>
    <scope>NUCLEOTIDE SEQUENCE [LARGE SCALE GENOMIC DNA]</scope>
    <source>
        <strain evidence="2">AGRC-2024</strain>
    </source>
</reference>
<feature type="compositionally biased region" description="Low complexity" evidence="1">
    <location>
        <begin position="8"/>
        <end position="26"/>
    </location>
</feature>
<proteinExistence type="predicted"/>
<feature type="region of interest" description="Disordered" evidence="1">
    <location>
        <begin position="1"/>
        <end position="132"/>
    </location>
</feature>
<organism evidence="2 3">
    <name type="scientific">Pagothenia borchgrevinki</name>
    <name type="common">Bald rockcod</name>
    <name type="synonym">Trematomus borchgrevinki</name>
    <dbReference type="NCBI Taxonomy" id="8213"/>
    <lineage>
        <taxon>Eukaryota</taxon>
        <taxon>Metazoa</taxon>
        <taxon>Chordata</taxon>
        <taxon>Craniata</taxon>
        <taxon>Vertebrata</taxon>
        <taxon>Euteleostomi</taxon>
        <taxon>Actinopterygii</taxon>
        <taxon>Neopterygii</taxon>
        <taxon>Teleostei</taxon>
        <taxon>Neoteleostei</taxon>
        <taxon>Acanthomorphata</taxon>
        <taxon>Eupercaria</taxon>
        <taxon>Perciformes</taxon>
        <taxon>Notothenioidei</taxon>
        <taxon>Nototheniidae</taxon>
        <taxon>Pagothenia</taxon>
    </lineage>
</organism>
<reference evidence="2 3" key="2">
    <citation type="journal article" date="2024" name="G3 (Bethesda)">
        <title>The genome of the cryopelagic Antarctic bald notothen, Trematomus borchgrevinki.</title>
        <authorList>
            <person name="Rayamajhi N."/>
            <person name="Rivera-Colon A.G."/>
            <person name="Minhas B.F."/>
            <person name="Cheng C.C."/>
            <person name="Catchen J.M."/>
        </authorList>
    </citation>
    <scope>NUCLEOTIDE SEQUENCE [LARGE SCALE GENOMIC DNA]</scope>
    <source>
        <strain evidence="2">AGRC-2024</strain>
    </source>
</reference>
<feature type="compositionally biased region" description="Low complexity" evidence="1">
    <location>
        <begin position="38"/>
        <end position="47"/>
    </location>
</feature>